<accession>A0A4S3KSX4</accession>
<dbReference type="AlphaFoldDB" id="A0A4S3KSX4"/>
<comment type="caution">
    <text evidence="1">The sequence shown here is derived from an EMBL/GenBank/DDBJ whole genome shotgun (WGS) entry which is preliminary data.</text>
</comment>
<evidence type="ECO:0000313" key="2">
    <source>
        <dbReference type="Proteomes" id="UP000307749"/>
    </source>
</evidence>
<protein>
    <recommendedName>
        <fullName evidence="3">Phytoene synthase</fullName>
    </recommendedName>
</protein>
<evidence type="ECO:0008006" key="3">
    <source>
        <dbReference type="Google" id="ProtNLM"/>
    </source>
</evidence>
<dbReference type="STRING" id="993689.GCA_002077135_03194"/>
<dbReference type="RefSeq" id="WP_081129481.1">
    <property type="nucleotide sequence ID" value="NZ_LDOS01000002.1"/>
</dbReference>
<reference evidence="1 2" key="1">
    <citation type="submission" date="2017-02" db="EMBL/GenBank/DDBJ databases">
        <title>Whole genome sequencing of Metallibacterium scheffleri DSM 24874 (T).</title>
        <authorList>
            <person name="Kumar S."/>
            <person name="Patil P."/>
            <person name="Patil P.B."/>
        </authorList>
    </citation>
    <scope>NUCLEOTIDE SEQUENCE [LARGE SCALE GENOMIC DNA]</scope>
    <source>
        <strain evidence="1 2">DSM 24874</strain>
    </source>
</reference>
<name>A0A4S3KSX4_9GAMM</name>
<sequence>MNSAAAASFVQQWRAARPLRDLALRFLPADESGVPLLLALEAELFGILHANAAPQVAGAKLAWWVEELAAFGTPAARHPLSLALATDARAVRVPVTLWPQAAVSVLHALEAPASADFAAQLQAAEALAEPFARIECAFVFGVPADCARTRRVLAVQHLGGELLQTPQRAAQGRLPLPMQSLARHALARAQLDQPGAARAAALAEQCAALAAALHGAVDLPGPVNGLRAAEAAHDRRALLRAARAAEPLQTLLAQRQGLTPVAAFACWRAARAQRQHAGA</sequence>
<organism evidence="1 2">
    <name type="scientific">Metallibacterium scheffleri</name>
    <dbReference type="NCBI Taxonomy" id="993689"/>
    <lineage>
        <taxon>Bacteria</taxon>
        <taxon>Pseudomonadati</taxon>
        <taxon>Pseudomonadota</taxon>
        <taxon>Gammaproteobacteria</taxon>
        <taxon>Lysobacterales</taxon>
        <taxon>Rhodanobacteraceae</taxon>
        <taxon>Metallibacterium</taxon>
    </lineage>
</organism>
<gene>
    <name evidence="1" type="ORF">B1806_00580</name>
</gene>
<dbReference type="EMBL" id="MWQO01000003">
    <property type="protein sequence ID" value="THD12086.1"/>
    <property type="molecule type" value="Genomic_DNA"/>
</dbReference>
<evidence type="ECO:0000313" key="1">
    <source>
        <dbReference type="EMBL" id="THD12086.1"/>
    </source>
</evidence>
<proteinExistence type="predicted"/>
<dbReference type="Proteomes" id="UP000307749">
    <property type="component" value="Unassembled WGS sequence"/>
</dbReference>
<dbReference type="OrthoDB" id="5959054at2"/>
<keyword evidence="2" id="KW-1185">Reference proteome</keyword>